<evidence type="ECO:0000259" key="16">
    <source>
        <dbReference type="Pfam" id="PF05698"/>
    </source>
</evidence>
<evidence type="ECO:0000256" key="10">
    <source>
        <dbReference type="ARBA" id="ARBA00029986"/>
    </source>
</evidence>
<keyword evidence="12" id="KW-0175">Coiled coil</keyword>
<keyword evidence="7 11" id="KW-0143">Chaperone</keyword>
<evidence type="ECO:0000313" key="17">
    <source>
        <dbReference type="EMBL" id="PIW16009.1"/>
    </source>
</evidence>
<evidence type="ECO:0000256" key="5">
    <source>
        <dbReference type="ARBA" id="ARBA00022618"/>
    </source>
</evidence>
<dbReference type="EMBL" id="PFFQ01000041">
    <property type="protein sequence ID" value="PIW16009.1"/>
    <property type="molecule type" value="Genomic_DNA"/>
</dbReference>
<dbReference type="SUPFAM" id="SSF102735">
    <property type="entry name" value="Trigger factor ribosome-binding domain"/>
    <property type="match status" value="1"/>
</dbReference>
<organism evidence="17 18">
    <name type="scientific">bacterium (Candidatus Blackallbacteria) CG17_big_fil_post_rev_8_21_14_2_50_48_46</name>
    <dbReference type="NCBI Taxonomy" id="2014261"/>
    <lineage>
        <taxon>Bacteria</taxon>
        <taxon>Candidatus Blackallbacteria</taxon>
    </lineage>
</organism>
<dbReference type="InterPro" id="IPR005215">
    <property type="entry name" value="Trig_fac"/>
</dbReference>
<dbReference type="GO" id="GO:0044183">
    <property type="term" value="F:protein folding chaperone"/>
    <property type="evidence" value="ECO:0007669"/>
    <property type="project" value="TreeGrafter"/>
</dbReference>
<dbReference type="InterPro" id="IPR037041">
    <property type="entry name" value="Trigger_fac_C_sf"/>
</dbReference>
<dbReference type="Pfam" id="PF05698">
    <property type="entry name" value="Trigger_C"/>
    <property type="match status" value="1"/>
</dbReference>
<dbReference type="GO" id="GO:0043335">
    <property type="term" value="P:protein unfolding"/>
    <property type="evidence" value="ECO:0007669"/>
    <property type="project" value="TreeGrafter"/>
</dbReference>
<evidence type="ECO:0000256" key="9">
    <source>
        <dbReference type="ARBA" id="ARBA00023306"/>
    </source>
</evidence>
<evidence type="ECO:0000256" key="11">
    <source>
        <dbReference type="HAMAP-Rule" id="MF_00303"/>
    </source>
</evidence>
<dbReference type="GO" id="GO:0003755">
    <property type="term" value="F:peptidyl-prolyl cis-trans isomerase activity"/>
    <property type="evidence" value="ECO:0007669"/>
    <property type="project" value="UniProtKB-UniRule"/>
</dbReference>
<dbReference type="Gene3D" id="1.10.3120.10">
    <property type="entry name" value="Trigger factor, C-terminal domain"/>
    <property type="match status" value="1"/>
</dbReference>
<evidence type="ECO:0000313" key="18">
    <source>
        <dbReference type="Proteomes" id="UP000231019"/>
    </source>
</evidence>
<sequence>MNVDKSEETVKVTVEKQEGNKIHLEVALEGKPLEEAYHQALNYYGRSLKLKGFRKGKVPLNLVEQNLDTDQVKRDLFQRAMGDSYHQALAEQQIESIAEPVIEAVQAEIGKDFIYKAIVEVRPEVVLGDYKGLTAAIPSEETLTDEKIDEQIQHLRREHAVLLPVDNRPAQLGDLMTLHVDASIEGESVDLGESKDMTLELREDSFVKGFSDHVVGLNVDEKKSFDLTFPEDYYVEDLRGKQIHFDVHVHEIKEVELPEVDDDFASTVHSELENLEELNERIRKELSEAIEEQNEVQKQQKLLDKVVSNAQVEIPDSMLQRELYAMWQMSEGSQLANAKVGEQTLRASLMHWMQREELKETARQRIKTTLVLGAIAREEGISISQEEVDAEIQELAETHEIPVEQVKAQLEQENRMVALMDELLSFKIIDWVMENNDIVVSEELSQAEEAAKTADAPAESQEAPVEQSV</sequence>
<comment type="function">
    <text evidence="11">Involved in protein export. Acts as a chaperone by maintaining the newly synthesized protein in an open conformation. Functions as a peptidyl-prolyl cis-trans isomerase.</text>
</comment>
<keyword evidence="9 11" id="KW-0131">Cell cycle</keyword>
<dbReference type="SUPFAM" id="SSF109998">
    <property type="entry name" value="Triger factor/SurA peptide-binding domain-like"/>
    <property type="match status" value="1"/>
</dbReference>
<feature type="domain" description="PPIase FKBP-type" evidence="14">
    <location>
        <begin position="168"/>
        <end position="249"/>
    </location>
</feature>
<keyword evidence="8 11" id="KW-0413">Isomerase</keyword>
<dbReference type="GO" id="GO:0005737">
    <property type="term" value="C:cytoplasm"/>
    <property type="evidence" value="ECO:0007669"/>
    <property type="project" value="UniProtKB-SubCell"/>
</dbReference>
<evidence type="ECO:0000256" key="1">
    <source>
        <dbReference type="ARBA" id="ARBA00000971"/>
    </source>
</evidence>
<dbReference type="InterPro" id="IPR001179">
    <property type="entry name" value="PPIase_FKBP_dom"/>
</dbReference>
<evidence type="ECO:0000259" key="14">
    <source>
        <dbReference type="Pfam" id="PF00254"/>
    </source>
</evidence>
<dbReference type="Gene3D" id="3.30.70.1050">
    <property type="entry name" value="Trigger factor ribosome-binding domain"/>
    <property type="match status" value="1"/>
</dbReference>
<dbReference type="Pfam" id="PF05697">
    <property type="entry name" value="Trigger_N"/>
    <property type="match status" value="1"/>
</dbReference>
<dbReference type="InterPro" id="IPR046357">
    <property type="entry name" value="PPIase_dom_sf"/>
</dbReference>
<dbReference type="FunFam" id="3.10.50.40:FF:000001">
    <property type="entry name" value="Trigger factor"/>
    <property type="match status" value="1"/>
</dbReference>
<dbReference type="PIRSF" id="PIRSF003095">
    <property type="entry name" value="Trigger_factor"/>
    <property type="match status" value="1"/>
</dbReference>
<dbReference type="SUPFAM" id="SSF54534">
    <property type="entry name" value="FKBP-like"/>
    <property type="match status" value="1"/>
</dbReference>
<evidence type="ECO:0000256" key="12">
    <source>
        <dbReference type="SAM" id="Coils"/>
    </source>
</evidence>
<feature type="coiled-coil region" evidence="12">
    <location>
        <begin position="265"/>
        <end position="299"/>
    </location>
</feature>
<evidence type="ECO:0000256" key="8">
    <source>
        <dbReference type="ARBA" id="ARBA00023235"/>
    </source>
</evidence>
<name>A0A2M7G2X7_9BACT</name>
<dbReference type="AlphaFoldDB" id="A0A2M7G2X7"/>
<dbReference type="InterPro" id="IPR036611">
    <property type="entry name" value="Trigger_fac_ribosome-bd_sf"/>
</dbReference>
<keyword evidence="6 11" id="KW-0697">Rotamase</keyword>
<evidence type="ECO:0000256" key="4">
    <source>
        <dbReference type="ARBA" id="ARBA00016902"/>
    </source>
</evidence>
<gene>
    <name evidence="11 17" type="primary">tig</name>
    <name evidence="17" type="ORF">COW36_14950</name>
</gene>
<dbReference type="Pfam" id="PF00254">
    <property type="entry name" value="FKBP_C"/>
    <property type="match status" value="1"/>
</dbReference>
<feature type="domain" description="Trigger factor ribosome-binding bacterial" evidence="15">
    <location>
        <begin position="11"/>
        <end position="155"/>
    </location>
</feature>
<dbReference type="Proteomes" id="UP000231019">
    <property type="component" value="Unassembled WGS sequence"/>
</dbReference>
<proteinExistence type="inferred from homology"/>
<comment type="similarity">
    <text evidence="2 11">Belongs to the FKBP-type PPIase family. Tig subfamily.</text>
</comment>
<feature type="domain" description="Trigger factor C-terminal" evidence="16">
    <location>
        <begin position="275"/>
        <end position="434"/>
    </location>
</feature>
<dbReference type="PANTHER" id="PTHR30560:SF3">
    <property type="entry name" value="TRIGGER FACTOR-LIKE PROTEIN TIG, CHLOROPLASTIC"/>
    <property type="match status" value="1"/>
</dbReference>
<evidence type="ECO:0000256" key="3">
    <source>
        <dbReference type="ARBA" id="ARBA00013194"/>
    </source>
</evidence>
<dbReference type="InterPro" id="IPR008880">
    <property type="entry name" value="Trigger_fac_C"/>
</dbReference>
<feature type="region of interest" description="Disordered" evidence="13">
    <location>
        <begin position="445"/>
        <end position="469"/>
    </location>
</feature>
<comment type="domain">
    <text evidence="11">Consists of 3 domains; the N-terminus binds the ribosome, the middle domain has PPIase activity, while the C-terminus has intrinsic chaperone activity on its own.</text>
</comment>
<dbReference type="PANTHER" id="PTHR30560">
    <property type="entry name" value="TRIGGER FACTOR CHAPERONE AND PEPTIDYL-PROLYL CIS/TRANS ISOMERASE"/>
    <property type="match status" value="1"/>
</dbReference>
<comment type="subcellular location">
    <subcellularLocation>
        <location evidence="11">Cytoplasm</location>
    </subcellularLocation>
    <text evidence="11">About half TF is bound to the ribosome near the polypeptide exit tunnel while the other half is free in the cytoplasm.</text>
</comment>
<accession>A0A2M7G2X7</accession>
<comment type="catalytic activity">
    <reaction evidence="1 11">
        <text>[protein]-peptidylproline (omega=180) = [protein]-peptidylproline (omega=0)</text>
        <dbReference type="Rhea" id="RHEA:16237"/>
        <dbReference type="Rhea" id="RHEA-COMP:10747"/>
        <dbReference type="Rhea" id="RHEA-COMP:10748"/>
        <dbReference type="ChEBI" id="CHEBI:83833"/>
        <dbReference type="ChEBI" id="CHEBI:83834"/>
        <dbReference type="EC" id="5.2.1.8"/>
    </reaction>
</comment>
<evidence type="ECO:0000256" key="2">
    <source>
        <dbReference type="ARBA" id="ARBA00005464"/>
    </source>
</evidence>
<protein>
    <recommendedName>
        <fullName evidence="4 11">Trigger factor</fullName>
        <shortName evidence="11">TF</shortName>
        <ecNumber evidence="3 11">5.2.1.8</ecNumber>
    </recommendedName>
    <alternativeName>
        <fullName evidence="10 11">PPIase</fullName>
    </alternativeName>
</protein>
<dbReference type="NCBIfam" id="TIGR00115">
    <property type="entry name" value="tig"/>
    <property type="match status" value="1"/>
</dbReference>
<dbReference type="InterPro" id="IPR027304">
    <property type="entry name" value="Trigger_fact/SurA_dom_sf"/>
</dbReference>
<keyword evidence="11" id="KW-0963">Cytoplasm</keyword>
<dbReference type="InterPro" id="IPR008881">
    <property type="entry name" value="Trigger_fac_ribosome-bd_bac"/>
</dbReference>
<dbReference type="GO" id="GO:0043022">
    <property type="term" value="F:ribosome binding"/>
    <property type="evidence" value="ECO:0007669"/>
    <property type="project" value="TreeGrafter"/>
</dbReference>
<evidence type="ECO:0000256" key="6">
    <source>
        <dbReference type="ARBA" id="ARBA00023110"/>
    </source>
</evidence>
<dbReference type="GO" id="GO:0051301">
    <property type="term" value="P:cell division"/>
    <property type="evidence" value="ECO:0007669"/>
    <property type="project" value="UniProtKB-KW"/>
</dbReference>
<dbReference type="Gene3D" id="3.10.50.40">
    <property type="match status" value="1"/>
</dbReference>
<evidence type="ECO:0000256" key="7">
    <source>
        <dbReference type="ARBA" id="ARBA00023186"/>
    </source>
</evidence>
<dbReference type="HAMAP" id="MF_00303">
    <property type="entry name" value="Trigger_factor_Tig"/>
    <property type="match status" value="1"/>
</dbReference>
<reference evidence="17 18" key="1">
    <citation type="submission" date="2017-09" db="EMBL/GenBank/DDBJ databases">
        <title>Depth-based differentiation of microbial function through sediment-hosted aquifers and enrichment of novel symbionts in the deep terrestrial subsurface.</title>
        <authorList>
            <person name="Probst A.J."/>
            <person name="Ladd B."/>
            <person name="Jarett J.K."/>
            <person name="Geller-Mcgrath D.E."/>
            <person name="Sieber C.M."/>
            <person name="Emerson J.B."/>
            <person name="Anantharaman K."/>
            <person name="Thomas B.C."/>
            <person name="Malmstrom R."/>
            <person name="Stieglmeier M."/>
            <person name="Klingl A."/>
            <person name="Woyke T."/>
            <person name="Ryan C.M."/>
            <person name="Banfield J.F."/>
        </authorList>
    </citation>
    <scope>NUCLEOTIDE SEQUENCE [LARGE SCALE GENOMIC DNA]</scope>
    <source>
        <strain evidence="17">CG17_big_fil_post_rev_8_21_14_2_50_48_46</strain>
    </source>
</reference>
<comment type="caution">
    <text evidence="17">The sequence shown here is derived from an EMBL/GenBank/DDBJ whole genome shotgun (WGS) entry which is preliminary data.</text>
</comment>
<dbReference type="GO" id="GO:0051083">
    <property type="term" value="P:'de novo' cotranslational protein folding"/>
    <property type="evidence" value="ECO:0007669"/>
    <property type="project" value="TreeGrafter"/>
</dbReference>
<dbReference type="EC" id="5.2.1.8" evidence="3 11"/>
<evidence type="ECO:0000259" key="15">
    <source>
        <dbReference type="Pfam" id="PF05697"/>
    </source>
</evidence>
<evidence type="ECO:0000256" key="13">
    <source>
        <dbReference type="SAM" id="MobiDB-lite"/>
    </source>
</evidence>
<dbReference type="GO" id="GO:0015031">
    <property type="term" value="P:protein transport"/>
    <property type="evidence" value="ECO:0007669"/>
    <property type="project" value="UniProtKB-UniRule"/>
</dbReference>
<keyword evidence="5 11" id="KW-0132">Cell division</keyword>